<name>A0A9X3RC04_9BACL</name>
<protein>
    <submittedName>
        <fullName evidence="1">Uncharacterized protein</fullName>
    </submittedName>
</protein>
<dbReference type="RefSeq" id="WP_269925311.1">
    <property type="nucleotide sequence ID" value="NZ_JAMKBJ010000002.1"/>
</dbReference>
<gene>
    <name evidence="1" type="ORF">M9R32_03220</name>
</gene>
<keyword evidence="2" id="KW-1185">Reference proteome</keyword>
<dbReference type="Proteomes" id="UP001152173">
    <property type="component" value="Unassembled WGS sequence"/>
</dbReference>
<accession>A0A9X3RC04</accession>
<proteinExistence type="predicted"/>
<dbReference type="EMBL" id="JAMKBJ010000002">
    <property type="protein sequence ID" value="MCZ8536205.1"/>
    <property type="molecule type" value="Genomic_DNA"/>
</dbReference>
<comment type="caution">
    <text evidence="1">The sequence shown here is derived from an EMBL/GenBank/DDBJ whole genome shotgun (WGS) entry which is preliminary data.</text>
</comment>
<organism evidence="1 2">
    <name type="scientific">Paenisporosarcina quisquiliarum</name>
    <dbReference type="NCBI Taxonomy" id="365346"/>
    <lineage>
        <taxon>Bacteria</taxon>
        <taxon>Bacillati</taxon>
        <taxon>Bacillota</taxon>
        <taxon>Bacilli</taxon>
        <taxon>Bacillales</taxon>
        <taxon>Caryophanaceae</taxon>
        <taxon>Paenisporosarcina</taxon>
    </lineage>
</organism>
<reference evidence="1" key="1">
    <citation type="submission" date="2022-05" db="EMBL/GenBank/DDBJ databases">
        <authorList>
            <person name="Colautti A."/>
            <person name="Iacumin L."/>
        </authorList>
    </citation>
    <scope>NUCLEOTIDE SEQUENCE</scope>
    <source>
        <strain evidence="1">SK 55</strain>
    </source>
</reference>
<sequence>MVRFSEHFSITPNQQSDLEFVDVRLDTDNQLFLDPTVMAVSRNERFKNWHSIVQSFITTTLTYYENGDLRLAQAIFNSSNESNEIFLGYSTSRPRGNGNTETSLTEVFNYVVREGILGGGIVEKVEDLCIFVPKFGPDYLSDLVASLLKKELILFTVEQCAKHDINRTVELERPFWNHNSRSWETITEMLPATADGRPIVLIPKDIVVAEYAYSPLKYLSDVVAIRRQEYHRDNDTDLHKRREIENGFVNKKLIYQEEIKDEGLTQKQYLIIRTREEVDQIRRFRDSIRNTQQGTNGGRMTDEELQEFISNSYITQE</sequence>
<dbReference type="AlphaFoldDB" id="A0A9X3RC04"/>
<evidence type="ECO:0000313" key="1">
    <source>
        <dbReference type="EMBL" id="MCZ8536205.1"/>
    </source>
</evidence>
<evidence type="ECO:0000313" key="2">
    <source>
        <dbReference type="Proteomes" id="UP001152173"/>
    </source>
</evidence>